<feature type="repeat" description="TPR" evidence="4">
    <location>
        <begin position="315"/>
        <end position="348"/>
    </location>
</feature>
<keyword evidence="2" id="KW-0963">Cytoplasm</keyword>
<dbReference type="GO" id="GO:0001965">
    <property type="term" value="F:G-protein alpha-subunit binding"/>
    <property type="evidence" value="ECO:0007669"/>
    <property type="project" value="TreeGrafter"/>
</dbReference>
<evidence type="ECO:0000256" key="3">
    <source>
        <dbReference type="ARBA" id="ARBA00022737"/>
    </source>
</evidence>
<dbReference type="InterPro" id="IPR011990">
    <property type="entry name" value="TPR-like_helical_dom_sf"/>
</dbReference>
<sequence>MTEVKDADTTGTKVLRLSNYLNRAYRYDKPSILFALYLSEFLRSDVERSLSTLLKERRLRVVSVAAGEKKDLPSFFSSIDSGNTVFFVYNLEKGFPEVLQFLNFKREELVEDRVKVIFWVTEEELSRISREAPDFFAFRNRVVEFMEVPHMGETRPALVEFALETEYRSLDEIKRSIELKEKLLSELSAETEISGYLLGSLGILYDQIDLYEKSIECSEKALVIAREIGDRRNEGAWLGNLGIASRDLGQVERAIEYYEDALAISREIGDRRGEEASLGNLGNAYRNRGQVEKAIKYYEDALAIAREIGDRRGEGNALGNLGLAYRELGQIEKAIKYYEDALAVTREIGDRRNESTWLGNLGLAYHALGQVEKAIKYYEDALVIAREIGDRRGEGNRLGNLGLAYYALSQVERAIEYYEDALTIGREINYPGLIDFCEKNLGSLKNPAN</sequence>
<evidence type="ECO:0000256" key="2">
    <source>
        <dbReference type="ARBA" id="ARBA00022490"/>
    </source>
</evidence>
<keyword evidence="4" id="KW-0802">TPR repeat</keyword>
<accession>A0A7G9YGE7</accession>
<dbReference type="InterPro" id="IPR052386">
    <property type="entry name" value="GPSM"/>
</dbReference>
<evidence type="ECO:0000256" key="4">
    <source>
        <dbReference type="PROSITE-ProRule" id="PRU00339"/>
    </source>
</evidence>
<dbReference type="InterPro" id="IPR019734">
    <property type="entry name" value="TPR_rpt"/>
</dbReference>
<evidence type="ECO:0000256" key="1">
    <source>
        <dbReference type="ARBA" id="ARBA00004496"/>
    </source>
</evidence>
<dbReference type="PROSITE" id="PS50293">
    <property type="entry name" value="TPR_REGION"/>
    <property type="match status" value="1"/>
</dbReference>
<feature type="repeat" description="TPR" evidence="4">
    <location>
        <begin position="355"/>
        <end position="388"/>
    </location>
</feature>
<feature type="repeat" description="TPR" evidence="4">
    <location>
        <begin position="275"/>
        <end position="308"/>
    </location>
</feature>
<dbReference type="GO" id="GO:0005092">
    <property type="term" value="F:GDP-dissociation inhibitor activity"/>
    <property type="evidence" value="ECO:0007669"/>
    <property type="project" value="TreeGrafter"/>
</dbReference>
<keyword evidence="3" id="KW-0677">Repeat</keyword>
<protein>
    <submittedName>
        <fullName evidence="5">Photosystem I assembly protein Ycf3</fullName>
    </submittedName>
</protein>
<dbReference type="AlphaFoldDB" id="A0A7G9YGE7"/>
<dbReference type="GO" id="GO:0005938">
    <property type="term" value="C:cell cortex"/>
    <property type="evidence" value="ECO:0007669"/>
    <property type="project" value="TreeGrafter"/>
</dbReference>
<comment type="subcellular location">
    <subcellularLocation>
        <location evidence="1">Cytoplasm</location>
    </subcellularLocation>
</comment>
<dbReference type="EMBL" id="MT631240">
    <property type="protein sequence ID" value="QNO47081.1"/>
    <property type="molecule type" value="Genomic_DNA"/>
</dbReference>
<proteinExistence type="predicted"/>
<dbReference type="PANTHER" id="PTHR45954">
    <property type="entry name" value="LD33695P"/>
    <property type="match status" value="1"/>
</dbReference>
<feature type="repeat" description="TPR" evidence="4">
    <location>
        <begin position="395"/>
        <end position="428"/>
    </location>
</feature>
<dbReference type="PANTHER" id="PTHR45954:SF1">
    <property type="entry name" value="LD33695P"/>
    <property type="match status" value="1"/>
</dbReference>
<dbReference type="SMART" id="SM00028">
    <property type="entry name" value="TPR"/>
    <property type="match status" value="6"/>
</dbReference>
<name>A0A7G9YGE7_9EURY</name>
<gene>
    <name evidence="5" type="primary">ycf3_1</name>
    <name evidence="5" type="ORF">ONOHIMFI_00007</name>
</gene>
<dbReference type="SUPFAM" id="SSF48452">
    <property type="entry name" value="TPR-like"/>
    <property type="match status" value="2"/>
</dbReference>
<dbReference type="Pfam" id="PF13424">
    <property type="entry name" value="TPR_12"/>
    <property type="match status" value="3"/>
</dbReference>
<evidence type="ECO:0000313" key="5">
    <source>
        <dbReference type="EMBL" id="QNO47081.1"/>
    </source>
</evidence>
<organism evidence="5">
    <name type="scientific">Candidatus Methanogaster sp. ANME-2c ERB4</name>
    <dbReference type="NCBI Taxonomy" id="2759911"/>
    <lineage>
        <taxon>Archaea</taxon>
        <taxon>Methanobacteriati</taxon>
        <taxon>Methanobacteriota</taxon>
        <taxon>Stenosarchaea group</taxon>
        <taxon>Methanomicrobia</taxon>
        <taxon>Methanosarcinales</taxon>
        <taxon>ANME-2 cluster</taxon>
        <taxon>Candidatus Methanogasteraceae</taxon>
        <taxon>Candidatus Methanogaster</taxon>
    </lineage>
</organism>
<dbReference type="Gene3D" id="1.25.40.10">
    <property type="entry name" value="Tetratricopeptide repeat domain"/>
    <property type="match status" value="2"/>
</dbReference>
<reference evidence="5" key="1">
    <citation type="submission" date="2020-06" db="EMBL/GenBank/DDBJ databases">
        <title>Unique genomic features of the anaerobic methanotrophic archaea.</title>
        <authorList>
            <person name="Chadwick G.L."/>
            <person name="Skennerton C.T."/>
            <person name="Laso-Perez R."/>
            <person name="Leu A.O."/>
            <person name="Speth D.R."/>
            <person name="Yu H."/>
            <person name="Morgan-Lang C."/>
            <person name="Hatzenpichler R."/>
            <person name="Goudeau D."/>
            <person name="Malmstrom R."/>
            <person name="Brazelton W.J."/>
            <person name="Woyke T."/>
            <person name="Hallam S.J."/>
            <person name="Tyson G.W."/>
            <person name="Wegener G."/>
            <person name="Boetius A."/>
            <person name="Orphan V."/>
        </authorList>
    </citation>
    <scope>NUCLEOTIDE SEQUENCE</scope>
</reference>
<dbReference type="PROSITE" id="PS50005">
    <property type="entry name" value="TPR"/>
    <property type="match status" value="4"/>
</dbReference>